<dbReference type="Pfam" id="PF00170">
    <property type="entry name" value="bZIP_1"/>
    <property type="match status" value="1"/>
</dbReference>
<evidence type="ECO:0000313" key="10">
    <source>
        <dbReference type="Proteomes" id="UP000887565"/>
    </source>
</evidence>
<feature type="domain" description="BZIP" evidence="9">
    <location>
        <begin position="201"/>
        <end position="258"/>
    </location>
</feature>
<dbReference type="GO" id="GO:0016020">
    <property type="term" value="C:membrane"/>
    <property type="evidence" value="ECO:0007669"/>
    <property type="project" value="UniProtKB-SubCell"/>
</dbReference>
<dbReference type="PANTHER" id="PTHR46164">
    <property type="entry name" value="ATF6, ISOFORM C"/>
    <property type="match status" value="1"/>
</dbReference>
<reference evidence="11" key="1">
    <citation type="submission" date="2022-11" db="UniProtKB">
        <authorList>
            <consortium name="WormBaseParasite"/>
        </authorList>
    </citation>
    <scope>IDENTIFICATION</scope>
</reference>
<dbReference type="WBParaSite" id="nRc.2.0.1.t39389-RA">
    <property type="protein sequence ID" value="nRc.2.0.1.t39389-RA"/>
    <property type="gene ID" value="nRc.2.0.1.g39389"/>
</dbReference>
<evidence type="ECO:0000256" key="2">
    <source>
        <dbReference type="ARBA" id="ARBA00009050"/>
    </source>
</evidence>
<dbReference type="SUPFAM" id="SSF57959">
    <property type="entry name" value="Leucine zipper domain"/>
    <property type="match status" value="1"/>
</dbReference>
<dbReference type="GO" id="GO:0030968">
    <property type="term" value="P:endoplasmic reticulum unfolded protein response"/>
    <property type="evidence" value="ECO:0007669"/>
    <property type="project" value="TreeGrafter"/>
</dbReference>
<keyword evidence="6" id="KW-0539">Nucleus</keyword>
<dbReference type="GO" id="GO:0000981">
    <property type="term" value="F:DNA-binding transcription factor activity, RNA polymerase II-specific"/>
    <property type="evidence" value="ECO:0007669"/>
    <property type="project" value="TreeGrafter"/>
</dbReference>
<feature type="compositionally biased region" description="Basic and acidic residues" evidence="8">
    <location>
        <begin position="687"/>
        <end position="698"/>
    </location>
</feature>
<dbReference type="InterPro" id="IPR046347">
    <property type="entry name" value="bZIP_sf"/>
</dbReference>
<keyword evidence="10" id="KW-1185">Reference proteome</keyword>
<keyword evidence="4" id="KW-0238">DNA-binding</keyword>
<organism evidence="10 11">
    <name type="scientific">Romanomermis culicivorax</name>
    <name type="common">Nematode worm</name>
    <dbReference type="NCBI Taxonomy" id="13658"/>
    <lineage>
        <taxon>Eukaryota</taxon>
        <taxon>Metazoa</taxon>
        <taxon>Ecdysozoa</taxon>
        <taxon>Nematoda</taxon>
        <taxon>Enoplea</taxon>
        <taxon>Dorylaimia</taxon>
        <taxon>Mermithida</taxon>
        <taxon>Mermithoidea</taxon>
        <taxon>Mermithidae</taxon>
        <taxon>Romanomermis</taxon>
    </lineage>
</organism>
<protein>
    <submittedName>
        <fullName evidence="11">BZIP domain-containing protein</fullName>
    </submittedName>
</protein>
<feature type="region of interest" description="Disordered" evidence="8">
    <location>
        <begin position="1"/>
        <end position="26"/>
    </location>
</feature>
<feature type="region of interest" description="Disordered" evidence="8">
    <location>
        <begin position="158"/>
        <end position="179"/>
    </location>
</feature>
<feature type="coiled-coil region" evidence="7">
    <location>
        <begin position="220"/>
        <end position="261"/>
    </location>
</feature>
<evidence type="ECO:0000256" key="5">
    <source>
        <dbReference type="ARBA" id="ARBA00023163"/>
    </source>
</evidence>
<evidence type="ECO:0000256" key="4">
    <source>
        <dbReference type="ARBA" id="ARBA00023125"/>
    </source>
</evidence>
<evidence type="ECO:0000256" key="8">
    <source>
        <dbReference type="SAM" id="MobiDB-lite"/>
    </source>
</evidence>
<evidence type="ECO:0000259" key="9">
    <source>
        <dbReference type="PROSITE" id="PS50217"/>
    </source>
</evidence>
<keyword evidence="7" id="KW-0175">Coiled coil</keyword>
<comment type="similarity">
    <text evidence="2">Belongs to the bZIP family. ATF subfamily.</text>
</comment>
<dbReference type="PANTHER" id="PTHR46164:SF3">
    <property type="entry name" value="ATF6, ISOFORM C"/>
    <property type="match status" value="1"/>
</dbReference>
<dbReference type="GO" id="GO:0005634">
    <property type="term" value="C:nucleus"/>
    <property type="evidence" value="ECO:0007669"/>
    <property type="project" value="TreeGrafter"/>
</dbReference>
<proteinExistence type="inferred from homology"/>
<feature type="compositionally biased region" description="Basic and acidic residues" evidence="8">
    <location>
        <begin position="160"/>
        <end position="178"/>
    </location>
</feature>
<evidence type="ECO:0000256" key="3">
    <source>
        <dbReference type="ARBA" id="ARBA00023015"/>
    </source>
</evidence>
<dbReference type="InterPro" id="IPR004827">
    <property type="entry name" value="bZIP"/>
</dbReference>
<accession>A0A915KMX2</accession>
<name>A0A915KMX2_ROMCU</name>
<evidence type="ECO:0000256" key="7">
    <source>
        <dbReference type="SAM" id="Coils"/>
    </source>
</evidence>
<dbReference type="AlphaFoldDB" id="A0A915KMX2"/>
<dbReference type="SMART" id="SM00338">
    <property type="entry name" value="BRLZ"/>
    <property type="match status" value="1"/>
</dbReference>
<dbReference type="GO" id="GO:0000978">
    <property type="term" value="F:RNA polymerase II cis-regulatory region sequence-specific DNA binding"/>
    <property type="evidence" value="ECO:0007669"/>
    <property type="project" value="TreeGrafter"/>
</dbReference>
<feature type="region of interest" description="Disordered" evidence="8">
    <location>
        <begin position="134"/>
        <end position="153"/>
    </location>
</feature>
<feature type="region of interest" description="Disordered" evidence="8">
    <location>
        <begin position="660"/>
        <end position="698"/>
    </location>
</feature>
<dbReference type="Gene3D" id="1.20.5.170">
    <property type="match status" value="1"/>
</dbReference>
<keyword evidence="5" id="KW-0804">Transcription</keyword>
<evidence type="ECO:0000256" key="1">
    <source>
        <dbReference type="ARBA" id="ARBA00004167"/>
    </source>
</evidence>
<dbReference type="InterPro" id="IPR051882">
    <property type="entry name" value="ATF_bZIP_TF"/>
</dbReference>
<evidence type="ECO:0000256" key="6">
    <source>
        <dbReference type="ARBA" id="ARBA00023242"/>
    </source>
</evidence>
<dbReference type="PROSITE" id="PS50217">
    <property type="entry name" value="BZIP"/>
    <property type="match status" value="1"/>
</dbReference>
<evidence type="ECO:0000313" key="11">
    <source>
        <dbReference type="WBParaSite" id="nRc.2.0.1.t39389-RA"/>
    </source>
</evidence>
<sequence length="698" mass="79956">HNQNVRSSVSSDSLSNSPSDSGDSGFSTELSSTFSVNCIARQYDQSLESPFDTAPVSPALVSKMEDYLLRHDDSYPRESTSFSSTGLQNSTNLGLCNSVYYSSDVGNQAINPQIILLAPENFLSLPMSHTTTCPPTDNSSFLGTPSSSQFKQSNIRRILPKLEPKQTQKPEEIDDQKPNVHSSVYGKVHEIEDEYKTKLAKMAKNRQSAHLSRKRKKEYVESMEAQLKSALIENDRLKRENQHLKQTFGDLKSENQLLKEKISELSIHNTGTKLGYTEGLREWIAEERRRISLCYLSTMHAIFRTELVRYHILSRVLSARLHPHRVEMTQNFFRSKFKSLSENYRLLKNHGKNFFGIQRSIESNYKSINVSPIDEESFALNQILREDSTINRQQKRASFQNYNNTTQQSKRIRRFSDRNNGCNAKNGSAHGYVNETETLRLLQEINSWFFEHGDQKFDYQKIFNAKSKKSQEYKLDGQAYADYFKSSTIEDLTNNFDDDSKYKRRSNLFLQQRKHYARFRKLVADFAENGKKASARSDPTYNKNSNQMSKYHVKRVRRLNQLKEVLNYSNNTMHILPEGYLVLPSKSFNGTTSLKISLVMTVSANESSVMSSQDADFVSMMQIECEVVNLIHLPKVGIADRLKHRNAAFAPIEAQEFRKSFVVKPGPDQNGEPNRPCAKTSTPPGPHSKDKFFENSPF</sequence>
<keyword evidence="3" id="KW-0805">Transcription regulation</keyword>
<dbReference type="Proteomes" id="UP000887565">
    <property type="component" value="Unplaced"/>
</dbReference>
<comment type="subcellular location">
    <subcellularLocation>
        <location evidence="1">Membrane</location>
        <topology evidence="1">Single-pass membrane protein</topology>
    </subcellularLocation>
</comment>
<feature type="compositionally biased region" description="Low complexity" evidence="8">
    <location>
        <begin position="7"/>
        <end position="26"/>
    </location>
</feature>